<keyword evidence="5" id="KW-1185">Reference proteome</keyword>
<dbReference type="Pfam" id="PF01965">
    <property type="entry name" value="DJ-1_PfpI"/>
    <property type="match status" value="1"/>
</dbReference>
<dbReference type="AlphaFoldDB" id="A0AAW1PTD0"/>
<reference evidence="4 5" key="1">
    <citation type="journal article" date="2024" name="Nat. Commun.">
        <title>Phylogenomics reveals the evolutionary origins of lichenization in chlorophyte algae.</title>
        <authorList>
            <person name="Puginier C."/>
            <person name="Libourel C."/>
            <person name="Otte J."/>
            <person name="Skaloud P."/>
            <person name="Haon M."/>
            <person name="Grisel S."/>
            <person name="Petersen M."/>
            <person name="Berrin J.G."/>
            <person name="Delaux P.M."/>
            <person name="Dal Grande F."/>
            <person name="Keller J."/>
        </authorList>
    </citation>
    <scope>NUCLEOTIDE SEQUENCE [LARGE SCALE GENOMIC DNA]</scope>
    <source>
        <strain evidence="4 5">SAG 2043</strain>
    </source>
</reference>
<evidence type="ECO:0000256" key="1">
    <source>
        <dbReference type="ARBA" id="ARBA00008542"/>
    </source>
</evidence>
<gene>
    <name evidence="4" type="ORF">WJX72_003296</name>
</gene>
<dbReference type="PANTHER" id="PTHR48094:SF12">
    <property type="entry name" value="PARKINSON DISEASE PROTEIN 7 HOMOLOG"/>
    <property type="match status" value="1"/>
</dbReference>
<name>A0AAW1PTD0_9CHLO</name>
<accession>A0AAW1PTD0</accession>
<dbReference type="CDD" id="cd03135">
    <property type="entry name" value="GATase1_DJ-1"/>
    <property type="match status" value="1"/>
</dbReference>
<organism evidence="4 5">
    <name type="scientific">[Myrmecia] bisecta</name>
    <dbReference type="NCBI Taxonomy" id="41462"/>
    <lineage>
        <taxon>Eukaryota</taxon>
        <taxon>Viridiplantae</taxon>
        <taxon>Chlorophyta</taxon>
        <taxon>core chlorophytes</taxon>
        <taxon>Trebouxiophyceae</taxon>
        <taxon>Trebouxiales</taxon>
        <taxon>Trebouxiaceae</taxon>
        <taxon>Myrmecia</taxon>
    </lineage>
</organism>
<dbReference type="FunFam" id="3.40.50.880:FF:000015">
    <property type="entry name" value="Protein DJ-1 homolog C"/>
    <property type="match status" value="1"/>
</dbReference>
<evidence type="ECO:0000259" key="3">
    <source>
        <dbReference type="Pfam" id="PF01965"/>
    </source>
</evidence>
<feature type="domain" description="DJ-1/PfpI" evidence="3">
    <location>
        <begin position="8"/>
        <end position="172"/>
    </location>
</feature>
<dbReference type="InterPro" id="IPR002818">
    <property type="entry name" value="DJ-1/PfpI"/>
</dbReference>
<dbReference type="SUPFAM" id="SSF52317">
    <property type="entry name" value="Class I glutamine amidotransferase-like"/>
    <property type="match status" value="1"/>
</dbReference>
<evidence type="ECO:0000313" key="4">
    <source>
        <dbReference type="EMBL" id="KAK9811399.1"/>
    </source>
</evidence>
<dbReference type="NCBIfam" id="TIGR01383">
    <property type="entry name" value="not_thiJ"/>
    <property type="match status" value="1"/>
</dbReference>
<sequence length="190" mass="20160">MTAHAASKQVLVPIATGSEEIEAVVIIDVLRRAGAEVTVASVEDSLLVTMSRQVKLMADKDIRDCQGVSYDLIALPGGMPGAERLRDSKVLEDLIAHQKQDGKLWAAICASPAVVFESKGLLKGLRATAHPAFSDKLSDQSSVGSRVVVDGNLITSRGPGTSLEFAISLVEQLYGPEKAQEVAKPMVLPQ</sequence>
<dbReference type="InterPro" id="IPR050325">
    <property type="entry name" value="Prot/Nucl_acid_deglycase"/>
</dbReference>
<dbReference type="EMBL" id="JALJOR010000009">
    <property type="protein sequence ID" value="KAK9811399.1"/>
    <property type="molecule type" value="Genomic_DNA"/>
</dbReference>
<dbReference type="InterPro" id="IPR006287">
    <property type="entry name" value="DJ-1"/>
</dbReference>
<evidence type="ECO:0000256" key="2">
    <source>
        <dbReference type="ARBA" id="ARBA00022737"/>
    </source>
</evidence>
<proteinExistence type="inferred from homology"/>
<dbReference type="Gene3D" id="3.40.50.880">
    <property type="match status" value="1"/>
</dbReference>
<dbReference type="PANTHER" id="PTHR48094">
    <property type="entry name" value="PROTEIN/NUCLEIC ACID DEGLYCASE DJ-1-RELATED"/>
    <property type="match status" value="1"/>
</dbReference>
<dbReference type="GO" id="GO:0005737">
    <property type="term" value="C:cytoplasm"/>
    <property type="evidence" value="ECO:0007669"/>
    <property type="project" value="UniProtKB-ARBA"/>
</dbReference>
<keyword evidence="2" id="KW-0677">Repeat</keyword>
<dbReference type="InterPro" id="IPR029062">
    <property type="entry name" value="Class_I_gatase-like"/>
</dbReference>
<dbReference type="Proteomes" id="UP001489004">
    <property type="component" value="Unassembled WGS sequence"/>
</dbReference>
<evidence type="ECO:0000313" key="5">
    <source>
        <dbReference type="Proteomes" id="UP001489004"/>
    </source>
</evidence>
<protein>
    <recommendedName>
        <fullName evidence="3">DJ-1/PfpI domain-containing protein</fullName>
    </recommendedName>
</protein>
<comment type="caution">
    <text evidence="4">The sequence shown here is derived from an EMBL/GenBank/DDBJ whole genome shotgun (WGS) entry which is preliminary data.</text>
</comment>
<dbReference type="GO" id="GO:1903189">
    <property type="term" value="P:glyoxal metabolic process"/>
    <property type="evidence" value="ECO:0007669"/>
    <property type="project" value="TreeGrafter"/>
</dbReference>
<comment type="similarity">
    <text evidence="1">Belongs to the peptidase C56 family.</text>
</comment>